<dbReference type="GO" id="GO:0006357">
    <property type="term" value="P:regulation of transcription by RNA polymerase II"/>
    <property type="evidence" value="ECO:0007669"/>
    <property type="project" value="TreeGrafter"/>
</dbReference>
<evidence type="ECO:0000256" key="4">
    <source>
        <dbReference type="ARBA" id="ARBA00023015"/>
    </source>
</evidence>
<dbReference type="SMART" id="SM00667">
    <property type="entry name" value="LisH"/>
    <property type="match status" value="1"/>
</dbReference>
<proteinExistence type="predicted"/>
<dbReference type="GO" id="GO:0000118">
    <property type="term" value="C:histone deacetylase complex"/>
    <property type="evidence" value="ECO:0007669"/>
    <property type="project" value="TreeGrafter"/>
</dbReference>
<feature type="repeat" description="WD" evidence="7">
    <location>
        <begin position="395"/>
        <end position="429"/>
    </location>
</feature>
<dbReference type="InterPro" id="IPR020472">
    <property type="entry name" value="WD40_PAC1"/>
</dbReference>
<dbReference type="SMART" id="SM00320">
    <property type="entry name" value="WD40"/>
    <property type="match status" value="8"/>
</dbReference>
<dbReference type="FunFam" id="1.20.960.30:FF:000001">
    <property type="entry name" value="F-box-like/WD repeat-containing protein TBL1XR1"/>
    <property type="match status" value="1"/>
</dbReference>
<evidence type="ECO:0000256" key="7">
    <source>
        <dbReference type="PROSITE-ProRule" id="PRU00221"/>
    </source>
</evidence>
<feature type="compositionally biased region" description="Low complexity" evidence="8">
    <location>
        <begin position="192"/>
        <end position="218"/>
    </location>
</feature>
<dbReference type="InterPro" id="IPR015943">
    <property type="entry name" value="WD40/YVTN_repeat-like_dom_sf"/>
</dbReference>
<sequence length="651" mass="69915">MSNPSGGSSRKSPTSMDTGSASQSPRNAGIDSSAAAGADSRSNATPKMALQISSDEINVLIYRYLQESGFVHSAFTFAYESLVGGTESSKANVPPGALISFLQKGLQYIAIEETLRQDGTDRENASSSANADPSNIDFSILSPYSVKALTRKNPPIKLNVPPASAAAAIKARFDIEAKRAADIRATSLLTEKASSSNGKSNKSSNRRSSSNSNAAALEAAKKVADPTPPPTQIVSNGHGNASVAALASLSEAKKESDSTPMEVDTQSAVATTGLPQDRDIIEKEDKITHSRPDEVLELNKHTSEVFMCAWNPIYPELLATGSGDASARIWTMGGRDAKAGSTACRLLQHGTNSSDKKNKDVTTLEWSSNGELLATGSYDGVARVWNRSGAIMFTLRGHIGPIFSLKWNKSGNFLLSGSYDKTTIVWDVSGERGEIKQQFQHHTAPALDVDWKDDTTFASCSTDKTVLICKVGSNFPLQKFSGHKDEVNAVKWDPSGTLLASCSDDSTAKVWDVSSGKSDPLYDLASHKQEIYTVKWSPTGPGSKNPEKPRMLATASFDSTVRLWNIQDGSCLAVLSRHRESVYSVAFSPSGDYLASGSLAGQLYVWRVKDGKHIKNFKGQGDIFEVAWNKEETRIAACFSSNVVNVIDFKP</sequence>
<dbReference type="InterPro" id="IPR001680">
    <property type="entry name" value="WD40_rpt"/>
</dbReference>
<reference evidence="9 10" key="1">
    <citation type="journal article" date="2021" name="Sci. Rep.">
        <title>The genome of the diatom Chaetoceros tenuissimus carries an ancient integrated fragment of an extant virus.</title>
        <authorList>
            <person name="Hongo Y."/>
            <person name="Kimura K."/>
            <person name="Takaki Y."/>
            <person name="Yoshida Y."/>
            <person name="Baba S."/>
            <person name="Kobayashi G."/>
            <person name="Nagasaki K."/>
            <person name="Hano T."/>
            <person name="Tomaru Y."/>
        </authorList>
    </citation>
    <scope>NUCLEOTIDE SEQUENCE [LARGE SCALE GENOMIC DNA]</scope>
    <source>
        <strain evidence="9 10">NIES-3715</strain>
    </source>
</reference>
<keyword evidence="2 7" id="KW-0853">WD repeat</keyword>
<feature type="region of interest" description="Disordered" evidence="8">
    <location>
        <begin position="190"/>
        <end position="237"/>
    </location>
</feature>
<dbReference type="PROSITE" id="PS50896">
    <property type="entry name" value="LISH"/>
    <property type="match status" value="1"/>
</dbReference>
<comment type="subcellular location">
    <subcellularLocation>
        <location evidence="1">Nucleus</location>
    </subcellularLocation>
</comment>
<dbReference type="FunFam" id="2.130.10.10:FF:000218">
    <property type="entry name" value="WD40 repeat-containing protein HOS15"/>
    <property type="match status" value="1"/>
</dbReference>
<feature type="repeat" description="WD" evidence="7">
    <location>
        <begin position="480"/>
        <end position="521"/>
    </location>
</feature>
<dbReference type="InterPro" id="IPR045183">
    <property type="entry name" value="Ebi-like"/>
</dbReference>
<dbReference type="Gene3D" id="2.130.10.10">
    <property type="entry name" value="YVTN repeat-like/Quinoprotein amine dehydrogenase"/>
    <property type="match status" value="1"/>
</dbReference>
<keyword evidence="3" id="KW-0677">Repeat</keyword>
<dbReference type="CDD" id="cd00200">
    <property type="entry name" value="WD40"/>
    <property type="match status" value="1"/>
</dbReference>
<dbReference type="PANTHER" id="PTHR22846:SF2">
    <property type="entry name" value="F-BOX-LIKE_WD REPEAT-CONTAINING PROTEIN EBI"/>
    <property type="match status" value="1"/>
</dbReference>
<feature type="repeat" description="WD" evidence="7">
    <location>
        <begin position="354"/>
        <end position="386"/>
    </location>
</feature>
<gene>
    <name evidence="9" type="ORF">CTEN210_03303</name>
</gene>
<dbReference type="Gene3D" id="1.20.960.30">
    <property type="match status" value="1"/>
</dbReference>
<dbReference type="Proteomes" id="UP001054902">
    <property type="component" value="Unassembled WGS sequence"/>
</dbReference>
<dbReference type="SUPFAM" id="SSF50978">
    <property type="entry name" value="WD40 repeat-like"/>
    <property type="match status" value="1"/>
</dbReference>
<name>A0AAD3CL97_9STRA</name>
<evidence type="ECO:0000313" key="10">
    <source>
        <dbReference type="Proteomes" id="UP001054902"/>
    </source>
</evidence>
<evidence type="ECO:0000256" key="5">
    <source>
        <dbReference type="ARBA" id="ARBA00023163"/>
    </source>
</evidence>
<dbReference type="InterPro" id="IPR019775">
    <property type="entry name" value="WD40_repeat_CS"/>
</dbReference>
<dbReference type="Pfam" id="PF08513">
    <property type="entry name" value="LisH"/>
    <property type="match status" value="1"/>
</dbReference>
<organism evidence="9 10">
    <name type="scientific">Chaetoceros tenuissimus</name>
    <dbReference type="NCBI Taxonomy" id="426638"/>
    <lineage>
        <taxon>Eukaryota</taxon>
        <taxon>Sar</taxon>
        <taxon>Stramenopiles</taxon>
        <taxon>Ochrophyta</taxon>
        <taxon>Bacillariophyta</taxon>
        <taxon>Coscinodiscophyceae</taxon>
        <taxon>Chaetocerotophycidae</taxon>
        <taxon>Chaetocerotales</taxon>
        <taxon>Chaetocerotaceae</taxon>
        <taxon>Chaetoceros</taxon>
    </lineage>
</organism>
<dbReference type="AlphaFoldDB" id="A0AAD3CL97"/>
<dbReference type="PANTHER" id="PTHR22846">
    <property type="entry name" value="WD40 REPEAT PROTEIN"/>
    <property type="match status" value="1"/>
</dbReference>
<keyword evidence="6" id="KW-0539">Nucleus</keyword>
<comment type="caution">
    <text evidence="9">The sequence shown here is derived from an EMBL/GenBank/DDBJ whole genome shotgun (WGS) entry which is preliminary data.</text>
</comment>
<dbReference type="GO" id="GO:0003714">
    <property type="term" value="F:transcription corepressor activity"/>
    <property type="evidence" value="ECO:0007669"/>
    <property type="project" value="InterPro"/>
</dbReference>
<keyword evidence="10" id="KW-1185">Reference proteome</keyword>
<evidence type="ECO:0000256" key="6">
    <source>
        <dbReference type="ARBA" id="ARBA00023242"/>
    </source>
</evidence>
<protein>
    <submittedName>
        <fullName evidence="9">Uncharacterized protein</fullName>
    </submittedName>
</protein>
<evidence type="ECO:0000313" key="9">
    <source>
        <dbReference type="EMBL" id="GFH46829.1"/>
    </source>
</evidence>
<feature type="repeat" description="WD" evidence="7">
    <location>
        <begin position="298"/>
        <end position="332"/>
    </location>
</feature>
<dbReference type="InterPro" id="IPR036322">
    <property type="entry name" value="WD40_repeat_dom_sf"/>
</dbReference>
<feature type="repeat" description="WD" evidence="7">
    <location>
        <begin position="575"/>
        <end position="616"/>
    </location>
</feature>
<keyword evidence="4" id="KW-0805">Transcription regulation</keyword>
<feature type="compositionally biased region" description="Polar residues" evidence="8">
    <location>
        <begin position="1"/>
        <end position="26"/>
    </location>
</feature>
<keyword evidence="5" id="KW-0804">Transcription</keyword>
<evidence type="ECO:0000256" key="1">
    <source>
        <dbReference type="ARBA" id="ARBA00004123"/>
    </source>
</evidence>
<dbReference type="InterPro" id="IPR006594">
    <property type="entry name" value="LisH"/>
</dbReference>
<dbReference type="PROSITE" id="PS50294">
    <property type="entry name" value="WD_REPEATS_REGION"/>
    <property type="match status" value="6"/>
</dbReference>
<dbReference type="EMBL" id="BLLK01000022">
    <property type="protein sequence ID" value="GFH46829.1"/>
    <property type="molecule type" value="Genomic_DNA"/>
</dbReference>
<feature type="repeat" description="WD" evidence="7">
    <location>
        <begin position="524"/>
        <end position="574"/>
    </location>
</feature>
<evidence type="ECO:0000256" key="8">
    <source>
        <dbReference type="SAM" id="MobiDB-lite"/>
    </source>
</evidence>
<dbReference type="Pfam" id="PF00400">
    <property type="entry name" value="WD40"/>
    <property type="match status" value="7"/>
</dbReference>
<feature type="region of interest" description="Disordered" evidence="8">
    <location>
        <begin position="1"/>
        <end position="44"/>
    </location>
</feature>
<feature type="compositionally biased region" description="Low complexity" evidence="8">
    <location>
        <begin position="27"/>
        <end position="44"/>
    </location>
</feature>
<evidence type="ECO:0000256" key="3">
    <source>
        <dbReference type="ARBA" id="ARBA00022737"/>
    </source>
</evidence>
<evidence type="ECO:0000256" key="2">
    <source>
        <dbReference type="ARBA" id="ARBA00022574"/>
    </source>
</evidence>
<dbReference type="PROSITE" id="PS50082">
    <property type="entry name" value="WD_REPEATS_2"/>
    <property type="match status" value="6"/>
</dbReference>
<dbReference type="PROSITE" id="PS00678">
    <property type="entry name" value="WD_REPEATS_1"/>
    <property type="match status" value="3"/>
</dbReference>
<dbReference type="PRINTS" id="PR00320">
    <property type="entry name" value="GPROTEINBRPT"/>
</dbReference>
<accession>A0AAD3CL97</accession>